<comment type="caution">
    <text evidence="2">The sequence shown here is derived from an EMBL/GenBank/DDBJ whole genome shotgun (WGS) entry which is preliminary data.</text>
</comment>
<protein>
    <submittedName>
        <fullName evidence="2">Uncharacterized protein</fullName>
    </submittedName>
</protein>
<evidence type="ECO:0000256" key="1">
    <source>
        <dbReference type="SAM" id="MobiDB-lite"/>
    </source>
</evidence>
<dbReference type="AlphaFoldDB" id="A0A2N5TTB4"/>
<dbReference type="EMBL" id="PGCI01000355">
    <property type="protein sequence ID" value="PLW28711.1"/>
    <property type="molecule type" value="Genomic_DNA"/>
</dbReference>
<name>A0A2N5TTB4_9BASI</name>
<feature type="region of interest" description="Disordered" evidence="1">
    <location>
        <begin position="27"/>
        <end position="104"/>
    </location>
</feature>
<evidence type="ECO:0000313" key="3">
    <source>
        <dbReference type="Proteomes" id="UP000235392"/>
    </source>
</evidence>
<sequence>MCDILYSLRAAGPVFESWQTQPLAAAPSHLDNYTPGRFPNSGRAPRTPRSQPGHRLWETHLGRHLGHRPCAGPHAAPAPPLVTGADRVRHRDAPATGVVTGGPQ</sequence>
<accession>A0A2N5TTB4</accession>
<organism evidence="2 3">
    <name type="scientific">Puccinia coronata f. sp. avenae</name>
    <dbReference type="NCBI Taxonomy" id="200324"/>
    <lineage>
        <taxon>Eukaryota</taxon>
        <taxon>Fungi</taxon>
        <taxon>Dikarya</taxon>
        <taxon>Basidiomycota</taxon>
        <taxon>Pucciniomycotina</taxon>
        <taxon>Pucciniomycetes</taxon>
        <taxon>Pucciniales</taxon>
        <taxon>Pucciniaceae</taxon>
        <taxon>Puccinia</taxon>
    </lineage>
</organism>
<reference evidence="2 3" key="1">
    <citation type="submission" date="2017-11" db="EMBL/GenBank/DDBJ databases">
        <title>De novo assembly and phasing of dikaryotic genomes from two isolates of Puccinia coronata f. sp. avenae, the causal agent of oat crown rust.</title>
        <authorList>
            <person name="Miller M.E."/>
            <person name="Zhang Y."/>
            <person name="Omidvar V."/>
            <person name="Sperschneider J."/>
            <person name="Schwessinger B."/>
            <person name="Raley C."/>
            <person name="Palmer J.M."/>
            <person name="Garnica D."/>
            <person name="Upadhyaya N."/>
            <person name="Rathjen J."/>
            <person name="Taylor J.M."/>
            <person name="Park R.F."/>
            <person name="Dodds P.N."/>
            <person name="Hirsch C.D."/>
            <person name="Kianian S.F."/>
            <person name="Figueroa M."/>
        </authorList>
    </citation>
    <scope>NUCLEOTIDE SEQUENCE [LARGE SCALE GENOMIC DNA]</scope>
    <source>
        <strain evidence="2">12SD80</strain>
    </source>
</reference>
<proteinExistence type="predicted"/>
<dbReference type="Proteomes" id="UP000235392">
    <property type="component" value="Unassembled WGS sequence"/>
</dbReference>
<evidence type="ECO:0000313" key="2">
    <source>
        <dbReference type="EMBL" id="PLW28711.1"/>
    </source>
</evidence>
<gene>
    <name evidence="2" type="ORF">PCASD_21529</name>
</gene>